<evidence type="ECO:0000313" key="3">
    <source>
        <dbReference type="Proteomes" id="UP000499080"/>
    </source>
</evidence>
<feature type="region of interest" description="Disordered" evidence="1">
    <location>
        <begin position="96"/>
        <end position="129"/>
    </location>
</feature>
<evidence type="ECO:0000256" key="1">
    <source>
        <dbReference type="SAM" id="MobiDB-lite"/>
    </source>
</evidence>
<accession>A0A4Y2FT87</accession>
<name>A0A4Y2FT87_ARAVE</name>
<dbReference type="AlphaFoldDB" id="A0A4Y2FT87"/>
<organism evidence="2 3">
    <name type="scientific">Araneus ventricosus</name>
    <name type="common">Orbweaver spider</name>
    <name type="synonym">Epeira ventricosa</name>
    <dbReference type="NCBI Taxonomy" id="182803"/>
    <lineage>
        <taxon>Eukaryota</taxon>
        <taxon>Metazoa</taxon>
        <taxon>Ecdysozoa</taxon>
        <taxon>Arthropoda</taxon>
        <taxon>Chelicerata</taxon>
        <taxon>Arachnida</taxon>
        <taxon>Araneae</taxon>
        <taxon>Araneomorphae</taxon>
        <taxon>Entelegynae</taxon>
        <taxon>Araneoidea</taxon>
        <taxon>Araneidae</taxon>
        <taxon>Araneus</taxon>
    </lineage>
</organism>
<protein>
    <submittedName>
        <fullName evidence="2">Uncharacterized protein</fullName>
    </submittedName>
</protein>
<sequence length="150" mass="17205">MYSLTGERIYPAVMLEGNLDELNVNITCLVADDVVSPPDVYSTSGDDALFGETFNNFRFRSHHQFLIRHYTSTRIKSFVYCNRYLMLFGRGFCKRTHKKDKDSGSDRTAHHRAQQGKTVAGSGHPHPQYLPSMLARTYTLRTTSRNVYHP</sequence>
<keyword evidence="3" id="KW-1185">Reference proteome</keyword>
<evidence type="ECO:0000313" key="2">
    <source>
        <dbReference type="EMBL" id="GBM43588.1"/>
    </source>
</evidence>
<dbReference type="Proteomes" id="UP000499080">
    <property type="component" value="Unassembled WGS sequence"/>
</dbReference>
<dbReference type="EMBL" id="BGPR01001034">
    <property type="protein sequence ID" value="GBM43588.1"/>
    <property type="molecule type" value="Genomic_DNA"/>
</dbReference>
<proteinExistence type="predicted"/>
<gene>
    <name evidence="2" type="ORF">AVEN_67096_1</name>
</gene>
<reference evidence="2 3" key="1">
    <citation type="journal article" date="2019" name="Sci. Rep.">
        <title>Orb-weaving spider Araneus ventricosus genome elucidates the spidroin gene catalogue.</title>
        <authorList>
            <person name="Kono N."/>
            <person name="Nakamura H."/>
            <person name="Ohtoshi R."/>
            <person name="Moran D.A.P."/>
            <person name="Shinohara A."/>
            <person name="Yoshida Y."/>
            <person name="Fujiwara M."/>
            <person name="Mori M."/>
            <person name="Tomita M."/>
            <person name="Arakawa K."/>
        </authorList>
    </citation>
    <scope>NUCLEOTIDE SEQUENCE [LARGE SCALE GENOMIC DNA]</scope>
</reference>
<feature type="compositionally biased region" description="Basic and acidic residues" evidence="1">
    <location>
        <begin position="99"/>
        <end position="108"/>
    </location>
</feature>
<comment type="caution">
    <text evidence="2">The sequence shown here is derived from an EMBL/GenBank/DDBJ whole genome shotgun (WGS) entry which is preliminary data.</text>
</comment>